<dbReference type="Proteomes" id="UP000626697">
    <property type="component" value="Unassembled WGS sequence"/>
</dbReference>
<dbReference type="InterPro" id="IPR025953">
    <property type="entry name" value="YlbD_coat"/>
</dbReference>
<dbReference type="EMBL" id="JACJHX010000001">
    <property type="protein sequence ID" value="MBA9024991.1"/>
    <property type="molecule type" value="Genomic_DNA"/>
</dbReference>
<sequence length="135" mass="15736">MVKRKRPSVDKFKEFVRTHPGLTDQVKAGKYSWQQLFEEWYLLGGDHDKWNIYTEEKKEQKVEEKKSTDTGDMVSTLVNTFKNMDITQIQQYISNANQALGAIQGILTSFQGDNSVKEEPKKIETRNNPFVFKKD</sequence>
<accession>A0ABR6CIV8</accession>
<evidence type="ECO:0000313" key="1">
    <source>
        <dbReference type="EMBL" id="MBA9024991.1"/>
    </source>
</evidence>
<evidence type="ECO:0008006" key="3">
    <source>
        <dbReference type="Google" id="ProtNLM"/>
    </source>
</evidence>
<comment type="caution">
    <text evidence="1">The sequence shown here is derived from an EMBL/GenBank/DDBJ whole genome shotgun (WGS) entry which is preliminary data.</text>
</comment>
<dbReference type="Pfam" id="PF14071">
    <property type="entry name" value="YlbD_coat"/>
    <property type="match status" value="1"/>
</dbReference>
<proteinExistence type="predicted"/>
<gene>
    <name evidence="1" type="ORF">HNP81_000273</name>
</gene>
<keyword evidence="2" id="KW-1185">Reference proteome</keyword>
<organism evidence="1 2">
    <name type="scientific">Peribacillus huizhouensis</name>
    <dbReference type="NCBI Taxonomy" id="1501239"/>
    <lineage>
        <taxon>Bacteria</taxon>
        <taxon>Bacillati</taxon>
        <taxon>Bacillota</taxon>
        <taxon>Bacilli</taxon>
        <taxon>Bacillales</taxon>
        <taxon>Bacillaceae</taxon>
        <taxon>Peribacillus</taxon>
    </lineage>
</organism>
<dbReference type="RefSeq" id="WP_028392971.1">
    <property type="nucleotide sequence ID" value="NZ_JACJHX010000001.1"/>
</dbReference>
<name>A0ABR6CIV8_9BACI</name>
<evidence type="ECO:0000313" key="2">
    <source>
        <dbReference type="Proteomes" id="UP000626697"/>
    </source>
</evidence>
<reference evidence="1 2" key="1">
    <citation type="submission" date="2020-08" db="EMBL/GenBank/DDBJ databases">
        <title>Genomic Encyclopedia of Type Strains, Phase IV (KMG-IV): sequencing the most valuable type-strain genomes for metagenomic binning, comparative biology and taxonomic classification.</title>
        <authorList>
            <person name="Goeker M."/>
        </authorList>
    </citation>
    <scope>NUCLEOTIDE SEQUENCE [LARGE SCALE GENOMIC DNA]</scope>
    <source>
        <strain evidence="1 2">DSM 105481</strain>
    </source>
</reference>
<protein>
    <recommendedName>
        <fullName evidence="3">Cytosolic protein</fullName>
    </recommendedName>
</protein>